<feature type="domain" description="Big-1" evidence="6">
    <location>
        <begin position="1610"/>
        <end position="1700"/>
    </location>
</feature>
<evidence type="ECO:0000259" key="6">
    <source>
        <dbReference type="PROSITE" id="PS51127"/>
    </source>
</evidence>
<dbReference type="Pfam" id="PF11924">
    <property type="entry name" value="IAT_beta"/>
    <property type="match status" value="1"/>
</dbReference>
<dbReference type="InterPro" id="IPR013783">
    <property type="entry name" value="Ig-like_fold"/>
</dbReference>
<dbReference type="CDD" id="cd00118">
    <property type="entry name" value="LysM"/>
    <property type="match status" value="1"/>
</dbReference>
<feature type="domain" description="Big-1" evidence="6">
    <location>
        <begin position="1810"/>
        <end position="1900"/>
    </location>
</feature>
<feature type="domain" description="Big-1" evidence="6">
    <location>
        <begin position="1210"/>
        <end position="1300"/>
    </location>
</feature>
<dbReference type="SMART" id="SM00634">
    <property type="entry name" value="BID_1"/>
    <property type="match status" value="17"/>
</dbReference>
<protein>
    <recommendedName>
        <fullName evidence="10">Invasin</fullName>
    </recommendedName>
</protein>
<reference evidence="9" key="1">
    <citation type="submission" date="2013-09" db="EMBL/GenBank/DDBJ databases">
        <title>The Genome Sequence of Enterobacter cloacae BWH 31.</title>
        <authorList>
            <consortium name="The Broad Institute Genomics Platform"/>
            <consortium name="The Broad Institute Genome Sequencing Center for Infectious Disease"/>
            <person name="Murphy C."/>
            <person name="Cosimi L."/>
            <person name="Cerqueira G."/>
            <person name="Feldgarden M."/>
            <person name="Hung D."/>
            <person name="Onderdonk A.B."/>
            <person name="Ferraro M.J."/>
            <person name="Hooper D."/>
            <person name="Dekker J."/>
            <person name="O'Brien T."/>
            <person name="Huang S."/>
            <person name="Quan V."/>
            <person name="Ernst C."/>
            <person name="Delaney M."/>
            <person name="DuBois A."/>
            <person name="Young S.K."/>
            <person name="Zeng Q."/>
            <person name="Gargeya S."/>
            <person name="Fitzgerald M."/>
            <person name="Abouelleil A."/>
            <person name="Alvarado L."/>
            <person name="Berlin A.M."/>
            <person name="Chapman S.B."/>
            <person name="Gainer-Dewar J."/>
            <person name="Goldberg J."/>
            <person name="Gnerre S."/>
            <person name="Griggs A."/>
            <person name="Gujja S."/>
            <person name="Hansen M."/>
            <person name="Howarth C."/>
            <person name="Imamovic A."/>
            <person name="Ireland A."/>
            <person name="Larimer J."/>
            <person name="McCowan C."/>
            <person name="Murphy C."/>
            <person name="Pearson M."/>
            <person name="Poon T.W."/>
            <person name="Priest M."/>
            <person name="Roberts A."/>
            <person name="Saif S."/>
            <person name="Shea T."/>
            <person name="Sykes S."/>
            <person name="Wortman J."/>
            <person name="Nusbaum C."/>
            <person name="Birren B."/>
        </authorList>
    </citation>
    <scope>NUCLEOTIDE SEQUENCE [LARGE SCALE GENOMIC DNA]</scope>
    <source>
        <strain evidence="9">BWH 31</strain>
    </source>
</reference>
<keyword evidence="3" id="KW-0677">Repeat</keyword>
<feature type="domain" description="Big-1" evidence="6">
    <location>
        <begin position="1110"/>
        <end position="1200"/>
    </location>
</feature>
<evidence type="ECO:0000256" key="3">
    <source>
        <dbReference type="ARBA" id="ARBA00022737"/>
    </source>
</evidence>
<dbReference type="Gene3D" id="2.60.40.10">
    <property type="entry name" value="Immunoglobulins"/>
    <property type="match status" value="17"/>
</dbReference>
<feature type="domain" description="Big-1" evidence="6">
    <location>
        <begin position="810"/>
        <end position="900"/>
    </location>
</feature>
<dbReference type="InterPro" id="IPR018392">
    <property type="entry name" value="LysM"/>
</dbReference>
<dbReference type="PANTHER" id="PTHR39576:SF2">
    <property type="entry name" value="ATTACHING AND EFFACING PROTEIN HOMOLOG-RELATED"/>
    <property type="match status" value="1"/>
</dbReference>
<feature type="domain" description="Big-1" evidence="6">
    <location>
        <begin position="910"/>
        <end position="1000"/>
    </location>
</feature>
<evidence type="ECO:0000313" key="8">
    <source>
        <dbReference type="EMBL" id="ESM32552.1"/>
    </source>
</evidence>
<comment type="similarity">
    <text evidence="2">Belongs to the intimin/invasin family.</text>
</comment>
<dbReference type="InterPro" id="IPR038177">
    <property type="entry name" value="IAT_beta_sf"/>
</dbReference>
<sequence length="2406" mass="242401">MNPKLSKLSATVCLFSQLFSIALPTFVPVIALAQNKPQTLAEITTTPYILKKGETVSVVAARYSLSVDALKKLNVFRTFSKPFEKLGEGDEIDVPVNNTTKKDTAGYTPEGADAFWANRASSLGNTLSSDHPADQAASMAKSMATGATVSTVEQWLGQFGTAKAKLNLDDDFTLDGSSLDVLLPLYDQQDNLLFTQLGYRNKDSRNTLNAGLGFRTFHGNWMYGINSFYDDDVTGNNRRLGVGLEAWTDYLKLGANSYTGLTDWHQSRDFADYDERPADGFDIRAEGWLPAYPQLGGKLVYEQYRGDEVALFSKDDRSSDPKAVTLGLNYTPVPLVTVGVDHRQGQSGQNDTSFNLEFNYELGLPWNQQIDDSLVAARRTLAGSRLDLVDRNNEIVLEYKKQDLIHLTLPALLEGKASDKGNISATVKAKYGVDHIEWDYSEILAAKGSAVAVNKQTLEITFPPYQTTGSNVYHISAVAYDPQHNKSNRETTEIRVSEPDATISDGDLIVTVDGAAANGEATDTVQAKVTDSAHHAVAGVKVEFTADNETRVMTASAVTDANGLATTNLTNIHAGKSNVTATVNGSARSVPVSFVADSGSAVIADGNLTVTRDNGKANNSDTNHVQAKVTDKNGNTVSGTTVSFSSTVSGATMVTASAVTDENGIAGTDLTSTMSGVVPVKAAVNGTDKSVDTHFAQDDSSATIGAGDFVLTTDNAKANGSATNAVKATVKDANGLPLAGVVVSFSATNGANVASAKATTDQSGVATTTLTSTKAGISAVTASVSNATGGSSQSLDAHFVADDSTATISAGNLTVTTDNAKADGSATNAVKAIVTDANGNVLAGQSVSFSASNGATVITASATTDADGVATTTLTNSKSGITSVTATVNGNSQSVDTTFLADSSTAGISSGNLTVTTDNAKADGSATNAVKAIVTDAKGNLVKDATVTFTATNGATITTASATTDVNGIATTTLSNTKAGVAKVTASVNGASQTVDTTFVADSGTATISDGNLTVTTDNAKANGTATNAVKAIVTDVNGNLVSGVAVTFTATNGATVTTASATTDADGIATTTLTNTKSGVAKVTASINGNSQSVDTTFVADSSTATISDGNLTVTTDNAKADGSDTDAVKAIVTDANGNLVSGVAVTFTATNGATVTTASATTDTDGIATTTLTNSKSGIAKVTATVNGASQTVDTTFVADSSTATISSGNLTVTTDGAKADGADTNAVKAIVTDAKGNLVKDVTVTFTATNGATVITASATTDVDGIATTTLSNTTAGTAKVTATVNGNSQTVDTTFVADGGTATISAGNLTVTTDNAKANGSATNAVKAIVTDANGNPVKDAVVTFTATNGAVITTESATTDADGIATTTLSNTKAGVSAVTAKVNGNSQSVDTTFVADSSTATISSGNLTVTTDNAKADGTATDAVKAIVTDANGNLVSGVAVTFTATNGATITTASATTDADGIATTKLTNTKSGVSKVTATVNGASQTVDTTFVADSSTATISDGNLTVTTDNAKANGTATDAVKAIVTDANGNPVKDATVTFTATNGATITTASATTDADGIATTTLTNTKSGVSKVTATVNGNSQTVDTTFVADSSTATITDGNLTVTTDNAKADGTATNAVKAIVTDANGNPVQNATVAFTSTNGATITTASATTDASGVATTTLTNTKSGVSKVTATVNGASQTVDTTFVADSSTATISSGNLTVTTDNAKANGSATDVVKAIVTDAKGNPVKDMTVTFTATNGATIVTESVTTDADGISTTTLTNTKSGVSKVTATVNGASQTVDTTFVADSSTATISDGNLTVTTDNAKANGTATDAVKAIVTDANGNLVKDATVAFTATNGATITTASATTDANGVATTTLTNTKAGTTSVTATVNGNSKSVDTTFVADSSTATISDGNLTVTTDNAVANDSDTNAVKAIVTDANGNKVKDATVTFTATNSAKITTASATTDANGVATTTLTNTKSGIAAVTATVNGTSKSVDTTFVADSSTATIATGNLTVTTDNAKADGTATDAVQAKVTDANGNLVPGVVVAFSVTTGATVVTASATTDAYGLAKTNLTSEKSGAYTVTATLGTASQTATVNFKADATTAVTTLVSDVTTQLADGESVIALTATVKDAKGNLVPNEDVVFTTTGAATLGDATVTKTVATDANGQAKLNVTNTTVETVTVAAKSSSNAGDTGGSLDLTFTAPPPAPMPSTTKIAVNGANFAVDAGFPKTGYDGAKFQIAIKGAAANNANYTWSDNSDWVSVDSTGTVTFNGEGTSDEVTITATPKAGGVTLEYSFQLVTWFKNMNVSVKSGNAEGVCTNLGEGYHLPSVLEITDSMVTGKHTDRIPGSNHLWSEWAVAWGNLWTSDLSGTWHYYVATDNTDVDVWVQNFDGEIDAACSKAL</sequence>
<keyword evidence="4" id="KW-0472">Membrane</keyword>
<evidence type="ECO:0000256" key="4">
    <source>
        <dbReference type="ARBA" id="ARBA00023136"/>
    </source>
</evidence>
<dbReference type="FunFam" id="2.40.160.160:FF:000001">
    <property type="entry name" value="Intimin-like inverse autotransporter SinH"/>
    <property type="match status" value="1"/>
</dbReference>
<feature type="domain" description="Big-1" evidence="6">
    <location>
        <begin position="706"/>
        <end position="800"/>
    </location>
</feature>
<dbReference type="PROSITE" id="PS00430">
    <property type="entry name" value="TONB_DEPENDENT_REC_1"/>
    <property type="match status" value="1"/>
</dbReference>
<evidence type="ECO:0000313" key="9">
    <source>
        <dbReference type="Proteomes" id="UP000017391"/>
    </source>
</evidence>
<evidence type="ECO:0008006" key="10">
    <source>
        <dbReference type="Google" id="ProtNLM"/>
    </source>
</evidence>
<dbReference type="InterPro" id="IPR051715">
    <property type="entry name" value="Intimin-Invasin_domain"/>
</dbReference>
<accession>A0ABC9UBA1</accession>
<dbReference type="PROSITE" id="PS51127">
    <property type="entry name" value="BIG1"/>
    <property type="match status" value="17"/>
</dbReference>
<feature type="domain" description="Big-1" evidence="6">
    <location>
        <begin position="2107"/>
        <end position="2205"/>
    </location>
</feature>
<feature type="domain" description="Big-1" evidence="6">
    <location>
        <begin position="1710"/>
        <end position="1800"/>
    </location>
</feature>
<evidence type="ECO:0000259" key="7">
    <source>
        <dbReference type="PROSITE" id="PS51782"/>
    </source>
</evidence>
<feature type="domain" description="LysM" evidence="7">
    <location>
        <begin position="46"/>
        <end position="94"/>
    </location>
</feature>
<feature type="domain" description="Big-1" evidence="6">
    <location>
        <begin position="1010"/>
        <end position="1100"/>
    </location>
</feature>
<feature type="domain" description="Big-1" evidence="6">
    <location>
        <begin position="1410"/>
        <end position="1500"/>
    </location>
</feature>
<feature type="domain" description="Big-1" evidence="6">
    <location>
        <begin position="505"/>
        <end position="595"/>
    </location>
</feature>
<dbReference type="SUPFAM" id="SSF49373">
    <property type="entry name" value="Invasin/intimin cell-adhesion fragments"/>
    <property type="match status" value="18"/>
</dbReference>
<dbReference type="InterPro" id="IPR003344">
    <property type="entry name" value="Big_1_dom"/>
</dbReference>
<name>A0ABC9UBA1_ENTAS</name>
<dbReference type="InterPro" id="IPR003535">
    <property type="entry name" value="Intimin/invasin_bac"/>
</dbReference>
<proteinExistence type="inferred from homology"/>
<dbReference type="Gene3D" id="2.40.160.160">
    <property type="entry name" value="Inverse autotransporter, beta-domain"/>
    <property type="match status" value="1"/>
</dbReference>
<feature type="domain" description="Big-1" evidence="6">
    <location>
        <begin position="1910"/>
        <end position="2000"/>
    </location>
</feature>
<dbReference type="PROSITE" id="PS51782">
    <property type="entry name" value="LYSM"/>
    <property type="match status" value="1"/>
</dbReference>
<dbReference type="EMBL" id="AYIP01000009">
    <property type="protein sequence ID" value="ESM32552.1"/>
    <property type="molecule type" value="Genomic_DNA"/>
</dbReference>
<dbReference type="Pfam" id="PF21764">
    <property type="entry name" value="Invasin_D4"/>
    <property type="match status" value="1"/>
</dbReference>
<feature type="domain" description="Big-1" evidence="6">
    <location>
        <begin position="1310"/>
        <end position="1400"/>
    </location>
</feature>
<dbReference type="PANTHER" id="PTHR39576">
    <property type="entry name" value="ATTACHING AND EFFACING PROTEIN HOMOLOG-RELATED-RELATED"/>
    <property type="match status" value="1"/>
</dbReference>
<dbReference type="RefSeq" id="WP_023310354.1">
    <property type="nucleotide sequence ID" value="NZ_CP034336.1"/>
</dbReference>
<evidence type="ECO:0000256" key="2">
    <source>
        <dbReference type="ARBA" id="ARBA00010116"/>
    </source>
</evidence>
<feature type="domain" description="Big-1" evidence="6">
    <location>
        <begin position="605"/>
        <end position="696"/>
    </location>
</feature>
<comment type="subcellular location">
    <subcellularLocation>
        <location evidence="1">Cell outer membrane</location>
    </subcellularLocation>
</comment>
<dbReference type="PRINTS" id="PR01369">
    <property type="entry name" value="INTIMIN"/>
</dbReference>
<dbReference type="Gene3D" id="2.60.40.1080">
    <property type="match status" value="1"/>
</dbReference>
<dbReference type="InterPro" id="IPR024519">
    <property type="entry name" value="IAT_beta"/>
</dbReference>
<dbReference type="Proteomes" id="UP000017391">
    <property type="component" value="Unassembled WGS sequence"/>
</dbReference>
<keyword evidence="5" id="KW-0998">Cell outer membrane</keyword>
<comment type="caution">
    <text evidence="8">The sequence shown here is derived from an EMBL/GenBank/DDBJ whole genome shotgun (WGS) entry which is preliminary data.</text>
</comment>
<feature type="domain" description="Big-1" evidence="6">
    <location>
        <begin position="2010"/>
        <end position="2100"/>
    </location>
</feature>
<dbReference type="GO" id="GO:0009279">
    <property type="term" value="C:cell outer membrane"/>
    <property type="evidence" value="ECO:0007669"/>
    <property type="project" value="UniProtKB-SubCell"/>
</dbReference>
<feature type="domain" description="Big-1" evidence="6">
    <location>
        <begin position="1510"/>
        <end position="1600"/>
    </location>
</feature>
<dbReference type="InterPro" id="IPR010916">
    <property type="entry name" value="TonB_box_CS"/>
</dbReference>
<dbReference type="FunFam" id="2.60.40.10:FF:000182">
    <property type="entry name" value="Gamma intimin"/>
    <property type="match status" value="15"/>
</dbReference>
<organism evidence="8 9">
    <name type="scientific">Enterobacter asburiae</name>
    <dbReference type="NCBI Taxonomy" id="61645"/>
    <lineage>
        <taxon>Bacteria</taxon>
        <taxon>Pseudomonadati</taxon>
        <taxon>Pseudomonadota</taxon>
        <taxon>Gammaproteobacteria</taxon>
        <taxon>Enterobacterales</taxon>
        <taxon>Enterobacteriaceae</taxon>
        <taxon>Enterobacter</taxon>
        <taxon>Enterobacter cloacae complex</taxon>
    </lineage>
</organism>
<evidence type="ECO:0000256" key="1">
    <source>
        <dbReference type="ARBA" id="ARBA00004442"/>
    </source>
</evidence>
<dbReference type="InterPro" id="IPR008964">
    <property type="entry name" value="Invasin/intimin_cell_adhesion"/>
</dbReference>
<evidence type="ECO:0000256" key="5">
    <source>
        <dbReference type="ARBA" id="ARBA00023237"/>
    </source>
</evidence>
<gene>
    <name evidence="8" type="ORF">L402_02176</name>
</gene>
<dbReference type="InterPro" id="IPR048658">
    <property type="entry name" value="Invasin_D4"/>
</dbReference>
<dbReference type="Pfam" id="PF02369">
    <property type="entry name" value="Big_1"/>
    <property type="match status" value="17"/>
</dbReference>